<dbReference type="InterPro" id="IPR035093">
    <property type="entry name" value="RelE/ParE_toxin_dom_sf"/>
</dbReference>
<evidence type="ECO:0000313" key="3">
    <source>
        <dbReference type="Proteomes" id="UP000501812"/>
    </source>
</evidence>
<evidence type="ECO:0000313" key="2">
    <source>
        <dbReference type="EMBL" id="QJE99015.1"/>
    </source>
</evidence>
<evidence type="ECO:0000256" key="1">
    <source>
        <dbReference type="ARBA" id="ARBA00022649"/>
    </source>
</evidence>
<organism evidence="2 3">
    <name type="scientific">Luteolibacter luteus</name>
    <dbReference type="NCBI Taxonomy" id="2728835"/>
    <lineage>
        <taxon>Bacteria</taxon>
        <taxon>Pseudomonadati</taxon>
        <taxon>Verrucomicrobiota</taxon>
        <taxon>Verrucomicrobiia</taxon>
        <taxon>Verrucomicrobiales</taxon>
        <taxon>Verrucomicrobiaceae</taxon>
        <taxon>Luteolibacter</taxon>
    </lineage>
</organism>
<dbReference type="RefSeq" id="WP_169457501.1">
    <property type="nucleotide sequence ID" value="NZ_CP051774.1"/>
</dbReference>
<dbReference type="InterPro" id="IPR007712">
    <property type="entry name" value="RelE/ParE_toxin"/>
</dbReference>
<dbReference type="KEGG" id="luo:HHL09_25620"/>
<dbReference type="Gene3D" id="3.30.2310.20">
    <property type="entry name" value="RelE-like"/>
    <property type="match status" value="1"/>
</dbReference>
<dbReference type="EMBL" id="CP051774">
    <property type="protein sequence ID" value="QJE99015.1"/>
    <property type="molecule type" value="Genomic_DNA"/>
</dbReference>
<reference evidence="2 3" key="1">
    <citation type="submission" date="2020-04" db="EMBL/GenBank/DDBJ databases">
        <title>Luteolibacter sp. G-1-1-1 isolated from soil.</title>
        <authorList>
            <person name="Dahal R.H."/>
        </authorList>
    </citation>
    <scope>NUCLEOTIDE SEQUENCE [LARGE SCALE GENOMIC DNA]</scope>
    <source>
        <strain evidence="2 3">G-1-1-1</strain>
    </source>
</reference>
<name>A0A858RQK2_9BACT</name>
<accession>A0A858RQK2</accession>
<dbReference type="AlphaFoldDB" id="A0A858RQK2"/>
<dbReference type="Proteomes" id="UP000501812">
    <property type="component" value="Chromosome"/>
</dbReference>
<keyword evidence="3" id="KW-1185">Reference proteome</keyword>
<dbReference type="Pfam" id="PF05016">
    <property type="entry name" value="ParE_toxin"/>
    <property type="match status" value="1"/>
</dbReference>
<gene>
    <name evidence="2" type="ORF">HHL09_25620</name>
</gene>
<sequence>MRISIQPSALRDLREGFDFYEQTEAGLGDYFLDSLSSDIESLRLYAGIHSVHFGRFHRLLSKRFPYAVYYQVENDEILIRAILDLRRDPRWIVRKLKGLPLSS</sequence>
<protein>
    <submittedName>
        <fullName evidence="2">Type II toxin-antitoxin system RelE/ParE family toxin</fullName>
    </submittedName>
</protein>
<proteinExistence type="predicted"/>
<keyword evidence="1" id="KW-1277">Toxin-antitoxin system</keyword>